<organism evidence="5 6">
    <name type="scientific">Madurella fahalii</name>
    <dbReference type="NCBI Taxonomy" id="1157608"/>
    <lineage>
        <taxon>Eukaryota</taxon>
        <taxon>Fungi</taxon>
        <taxon>Dikarya</taxon>
        <taxon>Ascomycota</taxon>
        <taxon>Pezizomycotina</taxon>
        <taxon>Sordariomycetes</taxon>
        <taxon>Sordariomycetidae</taxon>
        <taxon>Sordariales</taxon>
        <taxon>Sordariales incertae sedis</taxon>
        <taxon>Madurella</taxon>
    </lineage>
</organism>
<dbReference type="Gene3D" id="1.25.10.10">
    <property type="entry name" value="Leucine-rich Repeat Variant"/>
    <property type="match status" value="5"/>
</dbReference>
<dbReference type="InterPro" id="IPR027417">
    <property type="entry name" value="P-loop_NTPase"/>
</dbReference>
<protein>
    <submittedName>
        <fullName evidence="5">Armadillo-type protein</fullName>
    </submittedName>
</protein>
<dbReference type="InterPro" id="IPR007111">
    <property type="entry name" value="NACHT_NTPase"/>
</dbReference>
<dbReference type="Pfam" id="PF23948">
    <property type="entry name" value="ARM_5"/>
    <property type="match status" value="1"/>
</dbReference>
<dbReference type="Proteomes" id="UP001628179">
    <property type="component" value="Unassembled WGS sequence"/>
</dbReference>
<evidence type="ECO:0000313" key="5">
    <source>
        <dbReference type="EMBL" id="GAB1315795.1"/>
    </source>
</evidence>
<feature type="compositionally biased region" description="Acidic residues" evidence="3">
    <location>
        <begin position="461"/>
        <end position="470"/>
    </location>
</feature>
<dbReference type="EMBL" id="BAAFSV010000003">
    <property type="protein sequence ID" value="GAB1315795.1"/>
    <property type="molecule type" value="Genomic_DNA"/>
</dbReference>
<evidence type="ECO:0000256" key="2">
    <source>
        <dbReference type="PROSITE-ProRule" id="PRU00103"/>
    </source>
</evidence>
<dbReference type="InterPro" id="IPR056251">
    <property type="entry name" value="Arm_rpt_dom"/>
</dbReference>
<sequence>MTHAQYPSRPTATDDLALVKEMIKIFRDDRRPSHVPEAAALTPITTVSSYQDLSRAFGNAVIHGTADGNILEHQILEAFVSVLRCAGGNKTADLELGSVLKSLQTRLKAAVDQADPISQYRLIRTLSSVLDALIDTKTAGLSREELHEPLLKQLGTLSEERELRLAQAACYAHQALLGIPNDESPYRALWRNMQPVIGGVAKVAGAVPTMDPAKLFDGLMQLADLPALVRSMVDVANAVSGLVNSLGGAAEAVKLRQKQKSWYVALRFTDMLLEAKAFSHLEKFIKTVPCRSEKEFLCGLYAQLELAWKTEDRETEGHKHQIVQLFDQVLVPIGCESRHRRVYEWVKLVADTLGQPHWKSRVQLGRGFRWPWREEYTDLIHFQEPKKDALPADLLNEAWKRCFEAQVFYADIEVRKHYLENDEELLKIERLSGDRLPMEQCYINLAVVEQVDVNASHSEQADPEQADPEQADPKRRKSSPFSLPARLKVKTPSQDKKASIHSLLDVRKRQDGTEAPSQRILIRGQAGVGKTTLCKRIVYNYLHEGVWTGMFDRLFWVPLRTLKAKLPLNPAYNLEQWLHDEYFRAGDGDKLARALAEKVDDPGQRSRTLFVLDGLDEVSRELDSETPGLLHDLLKQPRVIVTSRPSGLNLAYVGRVDLELETIGFDQDQVKSYIKMAAGMQASEIEAFLQGHSLLQDLVRIPIQLEALCYCWDVSMNSQGAPTTITALYRRIESKLWKKDAARLEKPHEGKPLAEDTAKRMLDSDIAWKAAPEHSLLCCLAFTGLCSDVIEFDQINQNEILGHWGRGLEGLQAADARPSCLSLAKISFLRSSDAASDPGNRSYHFLHLTFQEFFAAQYFVEHWISGRKLDVPNLGPSSPETEPTAEVFLRKEKYKARYDVFWRFVAGLLHEKRDDGQLCRFFHTIDNEPRDLLGPTHQRLVMHCLNEVPSNKSMSFARLRTGFEKQLSGWVLFECSFRDRSSLASEMELPEQVLEDAIREGSEDAKVKILFALRKVSATAIELLPNWLKDGVSAQLQVAALSIPQPLKGLPPTTLEPIIDRLQDEHGGVRRAAVKALARQGPYSPEVLEAILGRLQDKDSPVRQAAVEALASQVKHKPAVHEAIAGLLVQDEDVHVRLAAVTAFADQAKHSPAILEAILDQFQDYNEEYREEVVSALSGPAAYSPAVLKMIIGGLDDWDKGVRRVARETLVEEAARSSAFLKTMISMLRDENRNVRRAIIDALEGQATHSPEALEAILGQLQDKESPVRQIAVKALGRQAKHLPAVHEAIAGLLVQDEDIYIQLAIVEAFVDQTRHFPKILEAIIDFLQNEDEFVRRTVFQAITSYAKYSPESLEAMISRLQNEHRSGQRAIVEVLLGLPIHSPEVFETIINWLQDEDWLVRQGIVKSLARQTEPSPKVLDVMIGQLQDENSSVRRTIVEALTSYIEYSSEVLDAIIGRLQDEHREVRMAAVEALAGPAVNSPEVLEGVIGLLQDEDILVQQAVVQALARQAEDSPYIFEAIIGRLQDKDWPVRQATVKILLGQTEYSPEALPTVIGLLQNENGFVREAVTRTLVRQAKYSPEVVEAIIGLLQDEYKFVQRAAIDTLVRQAEYSPEFVEAIIGLLQDKDVLTRQAVTEALVHQAEYSSKVLEAIIGRLQDEDWLVRHGAIKTLLTQAKCSPEALKAIISLLQDEDQFIRRAAIETLTGLATLSPDILIQNAESLYKYWLERSFDEHCSLYVDDEFYIDMPEWIRTVSSPEADRFRDAIQKAQETLGILELERRRKDTK</sequence>
<comment type="function">
    <text evidence="1">Catalyzes the hydroxylation of the N(6)-(4-aminobutyl)-L-lysine intermediate produced by deoxyhypusine synthase/DHPS on a critical lysine of the eukaryotic translation initiation factor 5A/eIF-5A. This is the second step of the post-translational modification of that lysine into an unusual amino acid residue named hypusine. Hypusination is unique to mature eIF-5A factor and is essential for its function.</text>
</comment>
<dbReference type="PROSITE" id="PS50077">
    <property type="entry name" value="HEAT_REPEAT"/>
    <property type="match status" value="1"/>
</dbReference>
<dbReference type="InterPro" id="IPR021133">
    <property type="entry name" value="HEAT_type_2"/>
</dbReference>
<feature type="repeat" description="HEAT" evidence="2">
    <location>
        <begin position="1683"/>
        <end position="1720"/>
    </location>
</feature>
<dbReference type="SMART" id="SM00567">
    <property type="entry name" value="EZ_HEAT"/>
    <property type="match status" value="9"/>
</dbReference>
<dbReference type="Gene3D" id="3.40.50.300">
    <property type="entry name" value="P-loop containing nucleotide triphosphate hydrolases"/>
    <property type="match status" value="1"/>
</dbReference>
<dbReference type="PROSITE" id="PS50837">
    <property type="entry name" value="NACHT"/>
    <property type="match status" value="1"/>
</dbReference>
<dbReference type="InterPro" id="IPR016024">
    <property type="entry name" value="ARM-type_fold"/>
</dbReference>
<proteinExistence type="predicted"/>
<dbReference type="SUPFAM" id="SSF52540">
    <property type="entry name" value="P-loop containing nucleoside triphosphate hydrolases"/>
    <property type="match status" value="1"/>
</dbReference>
<keyword evidence="6" id="KW-1185">Reference proteome</keyword>
<dbReference type="InterPro" id="IPR004155">
    <property type="entry name" value="PBS_lyase_HEAT"/>
</dbReference>
<name>A0ABQ0GE12_9PEZI</name>
<evidence type="ECO:0000256" key="1">
    <source>
        <dbReference type="ARBA" id="ARBA00045876"/>
    </source>
</evidence>
<evidence type="ECO:0000259" key="4">
    <source>
        <dbReference type="PROSITE" id="PS50837"/>
    </source>
</evidence>
<accession>A0ABQ0GE12</accession>
<dbReference type="InterPro" id="IPR003593">
    <property type="entry name" value="AAA+_ATPase"/>
</dbReference>
<dbReference type="GeneID" id="98176748"/>
<dbReference type="PANTHER" id="PTHR12697:SF5">
    <property type="entry name" value="DEOXYHYPUSINE HYDROXYLASE"/>
    <property type="match status" value="1"/>
</dbReference>
<comment type="caution">
    <text evidence="5">The sequence shown here is derived from an EMBL/GenBank/DDBJ whole genome shotgun (WGS) entry which is preliminary data.</text>
</comment>
<dbReference type="RefSeq" id="XP_070917526.1">
    <property type="nucleotide sequence ID" value="XM_071061425.1"/>
</dbReference>
<dbReference type="PANTHER" id="PTHR12697">
    <property type="entry name" value="PBS LYASE HEAT-LIKE PROTEIN"/>
    <property type="match status" value="1"/>
</dbReference>
<gene>
    <name evidence="5" type="ORF">MFIFM68171_06005</name>
</gene>
<dbReference type="Pfam" id="PF23238">
    <property type="entry name" value="DUF7068"/>
    <property type="match status" value="1"/>
</dbReference>
<dbReference type="InterPro" id="IPR055496">
    <property type="entry name" value="DUF7068"/>
</dbReference>
<dbReference type="Pfam" id="PF13646">
    <property type="entry name" value="HEAT_2"/>
    <property type="match status" value="5"/>
</dbReference>
<feature type="domain" description="NACHT" evidence="4">
    <location>
        <begin position="518"/>
        <end position="635"/>
    </location>
</feature>
<feature type="region of interest" description="Disordered" evidence="3">
    <location>
        <begin position="455"/>
        <end position="499"/>
    </location>
</feature>
<dbReference type="SUPFAM" id="SSF48371">
    <property type="entry name" value="ARM repeat"/>
    <property type="match status" value="2"/>
</dbReference>
<dbReference type="SMART" id="SM00382">
    <property type="entry name" value="AAA"/>
    <property type="match status" value="1"/>
</dbReference>
<evidence type="ECO:0000256" key="3">
    <source>
        <dbReference type="SAM" id="MobiDB-lite"/>
    </source>
</evidence>
<dbReference type="InterPro" id="IPR011989">
    <property type="entry name" value="ARM-like"/>
</dbReference>
<evidence type="ECO:0000313" key="6">
    <source>
        <dbReference type="Proteomes" id="UP001628179"/>
    </source>
</evidence>
<reference evidence="5 6" key="1">
    <citation type="submission" date="2024-09" db="EMBL/GenBank/DDBJ databases">
        <title>Itraconazole resistance in Madurella fahalii resulting from another homologue of gene encoding cytochrome P450 14-alpha sterol demethylase (CYP51).</title>
        <authorList>
            <person name="Yoshioka I."/>
            <person name="Fahal A.H."/>
            <person name="Kaneko S."/>
            <person name="Yaguchi T."/>
        </authorList>
    </citation>
    <scope>NUCLEOTIDE SEQUENCE [LARGE SCALE GENOMIC DNA]</scope>
    <source>
        <strain evidence="5 6">IFM 68171</strain>
    </source>
</reference>
<dbReference type="Pfam" id="PF05729">
    <property type="entry name" value="NACHT"/>
    <property type="match status" value="1"/>
</dbReference>